<dbReference type="EMBL" id="ATHI01000026">
    <property type="protein sequence ID" value="EPR32834.1"/>
    <property type="molecule type" value="Genomic_DNA"/>
</dbReference>
<proteinExistence type="predicted"/>
<dbReference type="OrthoDB" id="5449821at2"/>
<dbReference type="InterPro" id="IPR041307">
    <property type="entry name" value="WcbI"/>
</dbReference>
<protein>
    <recommendedName>
        <fullName evidence="1">Polysaccharide biosynthesis enzyme WcbI domain-containing protein</fullName>
    </recommendedName>
</protein>
<dbReference type="STRING" id="1121439.dsat_0275"/>
<evidence type="ECO:0000259" key="1">
    <source>
        <dbReference type="Pfam" id="PF18588"/>
    </source>
</evidence>
<evidence type="ECO:0000313" key="3">
    <source>
        <dbReference type="Proteomes" id="UP000014975"/>
    </source>
</evidence>
<name>S7UG98_9BACT</name>
<dbReference type="eggNOG" id="COG2755">
    <property type="taxonomic scope" value="Bacteria"/>
</dbReference>
<dbReference type="RefSeq" id="WP_020886969.1">
    <property type="nucleotide sequence ID" value="NZ_ATHI01000026.1"/>
</dbReference>
<sequence length="284" mass="31762">MELCLVHANCQGEPLIGLLMAHPDFHARWRCLLVTNYTREAVPEGALAACTLFLHQHLGPQWGELSSHALRARLNPSARAVAIPNMFFKGYWPLWTSAPDFDYSDMLLDALLARGLSAAETLHLFLRTDPARYFDLDSLATASLDHERSKEMQSDVPYLDYLLARQKESQLFFTVNHPRKELLAHAANGVLSLLGLTPLTPEQIANVPEELDEISLPIHPAIAARRGLAFAGTDTRYRVYGQDMTFAEYATHYVRCKLLGEKDFIGYLRLMAGQGGKIVADVTK</sequence>
<dbReference type="PATRIC" id="fig|1121439.3.peg.1623"/>
<feature type="domain" description="Polysaccharide biosynthesis enzyme WcbI" evidence="1">
    <location>
        <begin position="3"/>
        <end position="198"/>
    </location>
</feature>
<keyword evidence="3" id="KW-1185">Reference proteome</keyword>
<gene>
    <name evidence="2" type="ORF">dsat_0275</name>
</gene>
<evidence type="ECO:0000313" key="2">
    <source>
        <dbReference type="EMBL" id="EPR32834.1"/>
    </source>
</evidence>
<dbReference type="AlphaFoldDB" id="S7UG98"/>
<dbReference type="Proteomes" id="UP000014975">
    <property type="component" value="Unassembled WGS sequence"/>
</dbReference>
<accession>S7UG98</accession>
<organism evidence="2 3">
    <name type="scientific">Alkalidesulfovibrio alkalitolerans DSM 16529</name>
    <dbReference type="NCBI Taxonomy" id="1121439"/>
    <lineage>
        <taxon>Bacteria</taxon>
        <taxon>Pseudomonadati</taxon>
        <taxon>Thermodesulfobacteriota</taxon>
        <taxon>Desulfovibrionia</taxon>
        <taxon>Desulfovibrionales</taxon>
        <taxon>Desulfovibrionaceae</taxon>
        <taxon>Alkalidesulfovibrio</taxon>
    </lineage>
</organism>
<dbReference type="Pfam" id="PF18588">
    <property type="entry name" value="WcbI"/>
    <property type="match status" value="1"/>
</dbReference>
<dbReference type="Gene3D" id="3.40.50.12080">
    <property type="match status" value="1"/>
</dbReference>
<reference evidence="2 3" key="1">
    <citation type="journal article" date="2013" name="Genome Announc.">
        <title>Draft genome sequences for three mercury-methylating, sulfate-reducing bacteria.</title>
        <authorList>
            <person name="Brown S.D."/>
            <person name="Hurt R.A.Jr."/>
            <person name="Gilmour C.C."/>
            <person name="Elias D.A."/>
        </authorList>
    </citation>
    <scope>NUCLEOTIDE SEQUENCE [LARGE SCALE GENOMIC DNA]</scope>
    <source>
        <strain evidence="2 3">DSM 16529</strain>
    </source>
</reference>
<comment type="caution">
    <text evidence="2">The sequence shown here is derived from an EMBL/GenBank/DDBJ whole genome shotgun (WGS) entry which is preliminary data.</text>
</comment>